<dbReference type="InterPro" id="IPR004358">
    <property type="entry name" value="Sig_transdc_His_kin-like_C"/>
</dbReference>
<dbReference type="PANTHER" id="PTHR43065">
    <property type="entry name" value="SENSOR HISTIDINE KINASE"/>
    <property type="match status" value="1"/>
</dbReference>
<proteinExistence type="predicted"/>
<evidence type="ECO:0000256" key="7">
    <source>
        <dbReference type="ARBA" id="ARBA00022840"/>
    </source>
</evidence>
<comment type="catalytic activity">
    <reaction evidence="1">
        <text>ATP + protein L-histidine = ADP + protein N-phospho-L-histidine.</text>
        <dbReference type="EC" id="2.7.13.3"/>
    </reaction>
</comment>
<evidence type="ECO:0000256" key="2">
    <source>
        <dbReference type="ARBA" id="ARBA00012438"/>
    </source>
</evidence>
<dbReference type="InterPro" id="IPR003594">
    <property type="entry name" value="HATPase_dom"/>
</dbReference>
<dbReference type="CDD" id="cd00082">
    <property type="entry name" value="HisKA"/>
    <property type="match status" value="1"/>
</dbReference>
<keyword evidence="3" id="KW-0597">Phosphoprotein</keyword>
<dbReference type="InterPro" id="IPR036890">
    <property type="entry name" value="HATPase_C_sf"/>
</dbReference>
<evidence type="ECO:0000256" key="6">
    <source>
        <dbReference type="ARBA" id="ARBA00022777"/>
    </source>
</evidence>
<keyword evidence="5" id="KW-0547">Nucleotide-binding</keyword>
<evidence type="ECO:0000256" key="3">
    <source>
        <dbReference type="ARBA" id="ARBA00022553"/>
    </source>
</evidence>
<dbReference type="Gene3D" id="1.10.287.130">
    <property type="match status" value="1"/>
</dbReference>
<dbReference type="Gene3D" id="3.30.565.10">
    <property type="entry name" value="Histidine kinase-like ATPase, C-terminal domain"/>
    <property type="match status" value="1"/>
</dbReference>
<evidence type="ECO:0000313" key="11">
    <source>
        <dbReference type="EMBL" id="OXE44313.1"/>
    </source>
</evidence>
<dbReference type="SMART" id="SM00387">
    <property type="entry name" value="HATPase_c"/>
    <property type="match status" value="1"/>
</dbReference>
<keyword evidence="6 11" id="KW-0418">Kinase</keyword>
<feature type="transmembrane region" description="Helical" evidence="9">
    <location>
        <begin position="31"/>
        <end position="49"/>
    </location>
</feature>
<keyword evidence="8" id="KW-0902">Two-component regulatory system</keyword>
<comment type="caution">
    <text evidence="11">The sequence shown here is derived from an EMBL/GenBank/DDBJ whole genome shotgun (WGS) entry which is preliminary data.</text>
</comment>
<dbReference type="SUPFAM" id="SSF47384">
    <property type="entry name" value="Homodimeric domain of signal transducing histidine kinase"/>
    <property type="match status" value="1"/>
</dbReference>
<dbReference type="InterPro" id="IPR005467">
    <property type="entry name" value="His_kinase_dom"/>
</dbReference>
<dbReference type="EC" id="2.7.13.3" evidence="2"/>
<keyword evidence="9" id="KW-1133">Transmembrane helix</keyword>
<organism evidence="11 12">
    <name type="scientific">Turicimonas muris</name>
    <dbReference type="NCBI Taxonomy" id="1796652"/>
    <lineage>
        <taxon>Bacteria</taxon>
        <taxon>Pseudomonadati</taxon>
        <taxon>Pseudomonadota</taxon>
        <taxon>Betaproteobacteria</taxon>
        <taxon>Burkholderiales</taxon>
        <taxon>Sutterellaceae</taxon>
        <taxon>Turicimonas</taxon>
    </lineage>
</organism>
<keyword evidence="12" id="KW-1185">Reference proteome</keyword>
<dbReference type="Pfam" id="PF12974">
    <property type="entry name" value="Phosphonate-bd"/>
    <property type="match status" value="1"/>
</dbReference>
<dbReference type="Gene3D" id="3.40.190.10">
    <property type="entry name" value="Periplasmic binding protein-like II"/>
    <property type="match status" value="1"/>
</dbReference>
<evidence type="ECO:0000256" key="8">
    <source>
        <dbReference type="ARBA" id="ARBA00023012"/>
    </source>
</evidence>
<dbReference type="SUPFAM" id="SSF55874">
    <property type="entry name" value="ATPase domain of HSP90 chaperone/DNA topoisomerase II/histidine kinase"/>
    <property type="match status" value="1"/>
</dbReference>
<gene>
    <name evidence="11" type="ORF">ADH67_12670</name>
</gene>
<dbReference type="PRINTS" id="PR00344">
    <property type="entry name" value="BCTRLSENSOR"/>
</dbReference>
<evidence type="ECO:0000256" key="4">
    <source>
        <dbReference type="ARBA" id="ARBA00022679"/>
    </source>
</evidence>
<dbReference type="SUPFAM" id="SSF53850">
    <property type="entry name" value="Periplasmic binding protein-like II"/>
    <property type="match status" value="1"/>
</dbReference>
<name>A0A227KAF1_9BURK</name>
<dbReference type="RefSeq" id="WP_066594218.1">
    <property type="nucleotide sequence ID" value="NZ_CAROAH010000032.1"/>
</dbReference>
<evidence type="ECO:0000256" key="5">
    <source>
        <dbReference type="ARBA" id="ARBA00022741"/>
    </source>
</evidence>
<dbReference type="Proteomes" id="UP000214610">
    <property type="component" value="Unassembled WGS sequence"/>
</dbReference>
<dbReference type="InterPro" id="IPR003661">
    <property type="entry name" value="HisK_dim/P_dom"/>
</dbReference>
<evidence type="ECO:0000313" key="12">
    <source>
        <dbReference type="Proteomes" id="UP000214610"/>
    </source>
</evidence>
<evidence type="ECO:0000256" key="9">
    <source>
        <dbReference type="SAM" id="Phobius"/>
    </source>
</evidence>
<protein>
    <recommendedName>
        <fullName evidence="2">histidine kinase</fullName>
        <ecNumber evidence="2">2.7.13.3</ecNumber>
    </recommendedName>
</protein>
<dbReference type="EMBL" id="NHMP01000014">
    <property type="protein sequence ID" value="OXE44313.1"/>
    <property type="molecule type" value="Genomic_DNA"/>
</dbReference>
<dbReference type="PANTHER" id="PTHR43065:SF10">
    <property type="entry name" value="PEROXIDE STRESS-ACTIVATED HISTIDINE KINASE MAK3"/>
    <property type="match status" value="1"/>
</dbReference>
<keyword evidence="7" id="KW-0067">ATP-binding</keyword>
<keyword evidence="9" id="KW-0812">Transmembrane</keyword>
<reference evidence="12" key="1">
    <citation type="submission" date="2017-05" db="EMBL/GenBank/DDBJ databases">
        <title>Improved OligoMM genomes.</title>
        <authorList>
            <person name="Garzetti D."/>
        </authorList>
    </citation>
    <scope>NUCLEOTIDE SEQUENCE [LARGE SCALE GENOMIC DNA]</scope>
    <source>
        <strain evidence="12">YL45</strain>
    </source>
</reference>
<keyword evidence="4" id="KW-0808">Transferase</keyword>
<sequence>MNRCLRFLDIVVGSLSKKKAVLLWLSKKIPLLRVAVCFVFSVCIVQFAYASGAAARGIEGEKKQEELPVEIYLEKAEAGNSQFYIPESVNRLVSALGTRPWEVLSFSRSELEKAIKRNPPDFVFTNSDMASVLERYLHYDHLLSFKNNVSSNAGKLSGSLIVVNKDSDIRKLDMLAGKRIGRLSSSSMAGWKTAVGEVTALGYSPQDFFKRIQSFDNDIEMIRALTKGELSAAILQGCHYERLPGKLQEVVRPLEPRTFSETQCLSTSELYPAWSLMAAPGVPKELNRKVIETLKNDRSLSTFGEWTDPASLRDVYALLKRSHDDLIDSFEPESWTDVIWKARYPALIVLLLLLALFVHDRLVVREVEKQTSLVKESLKKQWAMERKVEAWERASIVSIMSSMVAHELKQPLTVIENYAQSLLSRQKHGSAPIPQETLIFVMQKIEGGVLKAIDIIEHVQSFSKNRPLKRVPTNVSALLNKVVGDFQLKHPKVKLIKAISPDLEIDGDEFELSICFLNILKNSLQAMESQSNPEIKISAEKDSEGVVKVTFTDNGHGLTQEQIKNLRHPLQTSKKDGLGLGLSIVRAIAERHRGSVRIEAAELCGLSIVVQLGRSVEKSQEKG</sequence>
<dbReference type="Pfam" id="PF02518">
    <property type="entry name" value="HATPase_c"/>
    <property type="match status" value="1"/>
</dbReference>
<keyword evidence="9" id="KW-0472">Membrane</keyword>
<feature type="domain" description="Histidine kinase" evidence="10">
    <location>
        <begin position="403"/>
        <end position="616"/>
    </location>
</feature>
<accession>A0A227KAF1</accession>
<dbReference type="InterPro" id="IPR036097">
    <property type="entry name" value="HisK_dim/P_sf"/>
</dbReference>
<dbReference type="PROSITE" id="PS50109">
    <property type="entry name" value="HIS_KIN"/>
    <property type="match status" value="1"/>
</dbReference>
<evidence type="ECO:0000256" key="1">
    <source>
        <dbReference type="ARBA" id="ARBA00000085"/>
    </source>
</evidence>
<dbReference type="GO" id="GO:0000155">
    <property type="term" value="F:phosphorelay sensor kinase activity"/>
    <property type="evidence" value="ECO:0007669"/>
    <property type="project" value="InterPro"/>
</dbReference>
<dbReference type="AlphaFoldDB" id="A0A227KAF1"/>
<evidence type="ECO:0000259" key="10">
    <source>
        <dbReference type="PROSITE" id="PS50109"/>
    </source>
</evidence>
<dbReference type="GO" id="GO:0005524">
    <property type="term" value="F:ATP binding"/>
    <property type="evidence" value="ECO:0007669"/>
    <property type="project" value="UniProtKB-KW"/>
</dbReference>